<gene>
    <name evidence="1" type="primary">MDM12_1</name>
    <name evidence="1" type="ORF">H4R21_003521</name>
</gene>
<organism evidence="1 2">
    <name type="scientific">Coemansia helicoidea</name>
    <dbReference type="NCBI Taxonomy" id="1286919"/>
    <lineage>
        <taxon>Eukaryota</taxon>
        <taxon>Fungi</taxon>
        <taxon>Fungi incertae sedis</taxon>
        <taxon>Zoopagomycota</taxon>
        <taxon>Kickxellomycotina</taxon>
        <taxon>Kickxellomycetes</taxon>
        <taxon>Kickxellales</taxon>
        <taxon>Kickxellaceae</taxon>
        <taxon>Coemansia</taxon>
    </lineage>
</organism>
<proteinExistence type="predicted"/>
<evidence type="ECO:0000313" key="1">
    <source>
        <dbReference type="EMBL" id="KAJ2799502.1"/>
    </source>
</evidence>
<keyword evidence="2" id="KW-1185">Reference proteome</keyword>
<name>A0ACC1L2F7_9FUNG</name>
<protein>
    <submittedName>
        <fullName evidence="1">Mitochondrial distribution and morphology protein 12</fullName>
    </submittedName>
</protein>
<sequence length="281" mass="31101">MSFTIYWEKLDKRVVQSVQAQLNRFFGQLEPRPAFLGPISVEELDFGSVPPHLEILDVTEPFAEFYLATEDDVGEDAPPDRPLRSGGGGGGGGGGYSDIDDDLPSIRPLSQATTRSYLGPRVRSGAMTPMWCPSPQLFRTPPPPPPQPGEVAVEQTEDDVQIKAKIEYRGDMAVVLKVQLQLDYPAAQFVSLPVTMRITKIEFAAVAVVAYMSNRVNFCFLEPDPPRASLLDGFAVRTEIGDAGRHVLKNVEKLESFIADQLRKAIDDEFVFPSYHSFELL</sequence>
<comment type="caution">
    <text evidence="1">The sequence shown here is derived from an EMBL/GenBank/DDBJ whole genome shotgun (WGS) entry which is preliminary data.</text>
</comment>
<reference evidence="1" key="1">
    <citation type="submission" date="2022-07" db="EMBL/GenBank/DDBJ databases">
        <title>Phylogenomic reconstructions and comparative analyses of Kickxellomycotina fungi.</title>
        <authorList>
            <person name="Reynolds N.K."/>
            <person name="Stajich J.E."/>
            <person name="Barry K."/>
            <person name="Grigoriev I.V."/>
            <person name="Crous P."/>
            <person name="Smith M.E."/>
        </authorList>
    </citation>
    <scope>NUCLEOTIDE SEQUENCE</scope>
    <source>
        <strain evidence="1">BCRC 34780</strain>
    </source>
</reference>
<evidence type="ECO:0000313" key="2">
    <source>
        <dbReference type="Proteomes" id="UP001140087"/>
    </source>
</evidence>
<accession>A0ACC1L2F7</accession>
<dbReference type="Proteomes" id="UP001140087">
    <property type="component" value="Unassembled WGS sequence"/>
</dbReference>
<dbReference type="EMBL" id="JANBUN010001133">
    <property type="protein sequence ID" value="KAJ2799502.1"/>
    <property type="molecule type" value="Genomic_DNA"/>
</dbReference>